<dbReference type="EMBL" id="CP080997">
    <property type="protein sequence ID" value="QZA08721.1"/>
    <property type="molecule type" value="Genomic_DNA"/>
</dbReference>
<dbReference type="PANTHER" id="PTHR35601">
    <property type="entry name" value="TOXIN RELE"/>
    <property type="match status" value="1"/>
</dbReference>
<proteinExistence type="inferred from homology"/>
<dbReference type="SUPFAM" id="SSF143011">
    <property type="entry name" value="RelE-like"/>
    <property type="match status" value="1"/>
</dbReference>
<reference evidence="3" key="1">
    <citation type="submission" date="2021-08" db="EMBL/GenBank/DDBJ databases">
        <title>Whole genome sequencing of non-tuberculosis mycobacteria type-strains.</title>
        <authorList>
            <person name="Igarashi Y."/>
            <person name="Osugi A."/>
            <person name="Mitarai S."/>
        </authorList>
    </citation>
    <scope>NUCLEOTIDE SEQUENCE</scope>
    <source>
        <strain evidence="3">JCM 30995</strain>
    </source>
</reference>
<organism evidence="3 4">
    <name type="scientific">Mycolicibacter heraklionensis</name>
    <dbReference type="NCBI Taxonomy" id="512402"/>
    <lineage>
        <taxon>Bacteria</taxon>
        <taxon>Bacillati</taxon>
        <taxon>Actinomycetota</taxon>
        <taxon>Actinomycetes</taxon>
        <taxon>Mycobacteriales</taxon>
        <taxon>Mycobacteriaceae</taxon>
        <taxon>Mycolicibacter</taxon>
    </lineage>
</organism>
<dbReference type="InterPro" id="IPR035093">
    <property type="entry name" value="RelE/ParE_toxin_dom_sf"/>
</dbReference>
<evidence type="ECO:0000256" key="1">
    <source>
        <dbReference type="ARBA" id="ARBA00006226"/>
    </source>
</evidence>
<dbReference type="InterPro" id="IPR007712">
    <property type="entry name" value="RelE/ParE_toxin"/>
</dbReference>
<keyword evidence="2" id="KW-1277">Toxin-antitoxin system</keyword>
<dbReference type="Gene3D" id="3.30.2310.20">
    <property type="entry name" value="RelE-like"/>
    <property type="match status" value="1"/>
</dbReference>
<dbReference type="PANTHER" id="PTHR35601:SF1">
    <property type="entry name" value="TOXIN RELE"/>
    <property type="match status" value="1"/>
</dbReference>
<sequence length="83" mass="9567">MRVEFHPDVLKQLQRLPRDAFETALQAIIALADDPRPVGARKLVGPHHDWRVRFGQYRIIYQIDDAAGVVIIFAVVKRSDAYR</sequence>
<name>A0A9X7ZF93_9MYCO</name>
<dbReference type="Pfam" id="PF05016">
    <property type="entry name" value="ParE_toxin"/>
    <property type="match status" value="1"/>
</dbReference>
<dbReference type="Proteomes" id="UP000825008">
    <property type="component" value="Chromosome"/>
</dbReference>
<gene>
    <name evidence="3" type="ORF">K3U94_05385</name>
</gene>
<comment type="similarity">
    <text evidence="1">Belongs to the RelE toxin family.</text>
</comment>
<evidence type="ECO:0000256" key="2">
    <source>
        <dbReference type="ARBA" id="ARBA00022649"/>
    </source>
</evidence>
<protein>
    <submittedName>
        <fullName evidence="3">Type II toxin-antitoxin system RelE/ParE family toxin</fullName>
    </submittedName>
</protein>
<dbReference type="KEGG" id="mher:K3U94_05385"/>
<evidence type="ECO:0000313" key="3">
    <source>
        <dbReference type="EMBL" id="QZA08721.1"/>
    </source>
</evidence>
<dbReference type="RefSeq" id="WP_220695821.1">
    <property type="nucleotide sequence ID" value="NZ_CP080997.1"/>
</dbReference>
<dbReference type="AlphaFoldDB" id="A0A9X7ZF93"/>
<accession>A0A9X7ZF93</accession>
<evidence type="ECO:0000313" key="4">
    <source>
        <dbReference type="Proteomes" id="UP000825008"/>
    </source>
</evidence>